<dbReference type="GeneID" id="24920681"/>
<dbReference type="PANTHER" id="PTHR24102">
    <property type="entry name" value="PHD FINGER PROTEIN"/>
    <property type="match status" value="1"/>
</dbReference>
<feature type="domain" description="PHD-type" evidence="5">
    <location>
        <begin position="11"/>
        <end position="58"/>
    </location>
</feature>
<sequence length="107" mass="12147">MNLQRYYGKHKPMCAICSQKGLLLCCDYCSLAYHPECLSPPLKSQPQDFWACPRCEYHAKSSFSIHSFQLAANTTGPSSIDPPITSKLRVGSAFQLKQTHSRFFPRF</sequence>
<dbReference type="PROSITE" id="PS50016">
    <property type="entry name" value="ZF_PHD_2"/>
    <property type="match status" value="1"/>
</dbReference>
<dbReference type="InterPro" id="IPR013083">
    <property type="entry name" value="Znf_RING/FYVE/PHD"/>
</dbReference>
<dbReference type="InParanoid" id="D8M658"/>
<evidence type="ECO:0000259" key="5">
    <source>
        <dbReference type="PROSITE" id="PS50016"/>
    </source>
</evidence>
<dbReference type="Pfam" id="PF00628">
    <property type="entry name" value="PHD"/>
    <property type="match status" value="1"/>
</dbReference>
<dbReference type="Gene3D" id="3.30.40.10">
    <property type="entry name" value="Zinc/RING finger domain, C3HC4 (zinc finger)"/>
    <property type="match status" value="1"/>
</dbReference>
<name>D8M658_BLAHO</name>
<dbReference type="InterPro" id="IPR019787">
    <property type="entry name" value="Znf_PHD-finger"/>
</dbReference>
<evidence type="ECO:0000313" key="7">
    <source>
        <dbReference type="Proteomes" id="UP000008312"/>
    </source>
</evidence>
<protein>
    <recommendedName>
        <fullName evidence="5">PHD-type domain-containing protein</fullName>
    </recommendedName>
</protein>
<dbReference type="SUPFAM" id="SSF57903">
    <property type="entry name" value="FYVE/PHD zinc finger"/>
    <property type="match status" value="1"/>
</dbReference>
<accession>D8M658</accession>
<dbReference type="PROSITE" id="PS01359">
    <property type="entry name" value="ZF_PHD_1"/>
    <property type="match status" value="1"/>
</dbReference>
<dbReference type="AlphaFoldDB" id="D8M658"/>
<dbReference type="SMART" id="SM00249">
    <property type="entry name" value="PHD"/>
    <property type="match status" value="1"/>
</dbReference>
<evidence type="ECO:0000256" key="2">
    <source>
        <dbReference type="ARBA" id="ARBA00022771"/>
    </source>
</evidence>
<dbReference type="InterPro" id="IPR011011">
    <property type="entry name" value="Znf_FYVE_PHD"/>
</dbReference>
<reference evidence="6" key="1">
    <citation type="submission" date="2010-02" db="EMBL/GenBank/DDBJ databases">
        <title>Sequencing and annotation of the Blastocystis hominis genome.</title>
        <authorList>
            <person name="Wincker P."/>
        </authorList>
    </citation>
    <scope>NUCLEOTIDE SEQUENCE</scope>
    <source>
        <strain evidence="6">Singapore isolate B</strain>
    </source>
</reference>
<dbReference type="InterPro" id="IPR019786">
    <property type="entry name" value="Zinc_finger_PHD-type_CS"/>
</dbReference>
<evidence type="ECO:0000256" key="1">
    <source>
        <dbReference type="ARBA" id="ARBA00022723"/>
    </source>
</evidence>
<dbReference type="OrthoDB" id="49540at2759"/>
<dbReference type="EMBL" id="FN668661">
    <property type="protein sequence ID" value="CBK23767.2"/>
    <property type="molecule type" value="Genomic_DNA"/>
</dbReference>
<dbReference type="Proteomes" id="UP000008312">
    <property type="component" value="Unassembled WGS sequence"/>
</dbReference>
<dbReference type="RefSeq" id="XP_012897815.1">
    <property type="nucleotide sequence ID" value="XM_013042361.1"/>
</dbReference>
<dbReference type="InterPro" id="IPR001965">
    <property type="entry name" value="Znf_PHD"/>
</dbReference>
<evidence type="ECO:0000256" key="4">
    <source>
        <dbReference type="PROSITE-ProRule" id="PRU00146"/>
    </source>
</evidence>
<dbReference type="PANTHER" id="PTHR24102:SF28">
    <property type="entry name" value="PHD-TYPE DOMAIN-CONTAINING PROTEIN"/>
    <property type="match status" value="1"/>
</dbReference>
<keyword evidence="3" id="KW-0862">Zinc</keyword>
<organism evidence="6">
    <name type="scientific">Blastocystis hominis</name>
    <dbReference type="NCBI Taxonomy" id="12968"/>
    <lineage>
        <taxon>Eukaryota</taxon>
        <taxon>Sar</taxon>
        <taxon>Stramenopiles</taxon>
        <taxon>Bigyra</taxon>
        <taxon>Opalozoa</taxon>
        <taxon>Opalinata</taxon>
        <taxon>Blastocystidae</taxon>
        <taxon>Blastocystis</taxon>
    </lineage>
</organism>
<evidence type="ECO:0000256" key="3">
    <source>
        <dbReference type="ARBA" id="ARBA00022833"/>
    </source>
</evidence>
<gene>
    <name evidence="6" type="ORF">GSBLH_T00003592001</name>
</gene>
<dbReference type="GO" id="GO:0008270">
    <property type="term" value="F:zinc ion binding"/>
    <property type="evidence" value="ECO:0007669"/>
    <property type="project" value="UniProtKB-KW"/>
</dbReference>
<keyword evidence="2 4" id="KW-0863">Zinc-finger</keyword>
<evidence type="ECO:0000313" key="6">
    <source>
        <dbReference type="EMBL" id="CBK23767.2"/>
    </source>
</evidence>
<keyword evidence="7" id="KW-1185">Reference proteome</keyword>
<proteinExistence type="predicted"/>
<keyword evidence="1" id="KW-0479">Metal-binding</keyword>